<dbReference type="EMBL" id="JAGTJS010000013">
    <property type="protein sequence ID" value="KAH7249596.1"/>
    <property type="molecule type" value="Genomic_DNA"/>
</dbReference>
<dbReference type="OrthoDB" id="10256055at2759"/>
<protein>
    <recommendedName>
        <fullName evidence="4">Fe2OG dioxygenase domain-containing protein</fullName>
    </recommendedName>
</protein>
<sequence>MAPAPTAFQEAAPVLPTSPGNKGSRSLSFDASKHLHFEPPSRVWSLQDLGYPDSQGISPIGVTEPFRLFSEEAIGEMRRELFTSKQIWSSHRFSSKYAECQLRGYAREHAPFIYNAWKDPETLRIISNLASIDVVPVMDYDIAHINVSGPKKEIEKPKVEDKNDAIVSWHNDSYAFVCVTMLSDCTGMTGGETALKTADGSVIKVRGPQRGYAVVLQGRYIDHQALRTLGGSERVSMVTAFRARSWTTRDDTVLKLVRPISNIDELYSEYAQYRFAMLENRFRARREGLDRDIERKSPFDVSGARAFIRAQVEFLEQMEKEILEEDDWKKIYDGS</sequence>
<gene>
    <name evidence="2" type="ORF">B0J15DRAFT_399921</name>
</gene>
<evidence type="ECO:0008006" key="4">
    <source>
        <dbReference type="Google" id="ProtNLM"/>
    </source>
</evidence>
<reference evidence="2" key="1">
    <citation type="journal article" date="2021" name="Nat. Commun.">
        <title>Genetic determinants of endophytism in the Arabidopsis root mycobiome.</title>
        <authorList>
            <person name="Mesny F."/>
            <person name="Miyauchi S."/>
            <person name="Thiergart T."/>
            <person name="Pickel B."/>
            <person name="Atanasova L."/>
            <person name="Karlsson M."/>
            <person name="Huettel B."/>
            <person name="Barry K.W."/>
            <person name="Haridas S."/>
            <person name="Chen C."/>
            <person name="Bauer D."/>
            <person name="Andreopoulos W."/>
            <person name="Pangilinan J."/>
            <person name="LaButti K."/>
            <person name="Riley R."/>
            <person name="Lipzen A."/>
            <person name="Clum A."/>
            <person name="Drula E."/>
            <person name="Henrissat B."/>
            <person name="Kohler A."/>
            <person name="Grigoriev I.V."/>
            <person name="Martin F.M."/>
            <person name="Hacquard S."/>
        </authorList>
    </citation>
    <scope>NUCLEOTIDE SEQUENCE</scope>
    <source>
        <strain evidence="2">FSSC 5 MPI-SDFR-AT-0091</strain>
    </source>
</reference>
<proteinExistence type="predicted"/>
<dbReference type="Proteomes" id="UP000736672">
    <property type="component" value="Unassembled WGS sequence"/>
</dbReference>
<organism evidence="2 3">
    <name type="scientific">Fusarium solani</name>
    <name type="common">Filamentous fungus</name>
    <dbReference type="NCBI Taxonomy" id="169388"/>
    <lineage>
        <taxon>Eukaryota</taxon>
        <taxon>Fungi</taxon>
        <taxon>Dikarya</taxon>
        <taxon>Ascomycota</taxon>
        <taxon>Pezizomycotina</taxon>
        <taxon>Sordariomycetes</taxon>
        <taxon>Hypocreomycetidae</taxon>
        <taxon>Hypocreales</taxon>
        <taxon>Nectriaceae</taxon>
        <taxon>Fusarium</taxon>
        <taxon>Fusarium solani species complex</taxon>
    </lineage>
</organism>
<feature type="region of interest" description="Disordered" evidence="1">
    <location>
        <begin position="1"/>
        <end position="26"/>
    </location>
</feature>
<evidence type="ECO:0000256" key="1">
    <source>
        <dbReference type="SAM" id="MobiDB-lite"/>
    </source>
</evidence>
<dbReference type="AlphaFoldDB" id="A0A9P9K9Z7"/>
<dbReference type="PANTHER" id="PTHR41677">
    <property type="entry name" value="YALI0B19030P"/>
    <property type="match status" value="1"/>
</dbReference>
<comment type="caution">
    <text evidence="2">The sequence shown here is derived from an EMBL/GenBank/DDBJ whole genome shotgun (WGS) entry which is preliminary data.</text>
</comment>
<accession>A0A9P9K9Z7</accession>
<keyword evidence="3" id="KW-1185">Reference proteome</keyword>
<dbReference type="PANTHER" id="PTHR41677:SF1">
    <property type="entry name" value="FE2OG DIOXYGENASE DOMAIN-CONTAINING PROTEIN"/>
    <property type="match status" value="1"/>
</dbReference>
<evidence type="ECO:0000313" key="2">
    <source>
        <dbReference type="EMBL" id="KAH7249596.1"/>
    </source>
</evidence>
<name>A0A9P9K9Z7_FUSSL</name>
<evidence type="ECO:0000313" key="3">
    <source>
        <dbReference type="Proteomes" id="UP000736672"/>
    </source>
</evidence>